<feature type="region of interest" description="Disordered" evidence="5">
    <location>
        <begin position="308"/>
        <end position="334"/>
    </location>
</feature>
<dbReference type="CDD" id="cd00060">
    <property type="entry name" value="FHA"/>
    <property type="match status" value="1"/>
</dbReference>
<evidence type="ECO:0000256" key="2">
    <source>
        <dbReference type="ARBA" id="ARBA00022741"/>
    </source>
</evidence>
<sequence>MVSTRRSGSISNNNSNNNKRSSSSEQKPPSPKRQKADNGGASEKSTPQEPSQPAVVENSKELSSPTAVDPPENAAASCPRKDGSGEGEVVSAGKAEAAPAASVVTPIAQGKLFSCWLRLRLCIGCYEASVPVLPEKPRSSFSSWKQQNQSCETATPWCRLLAQTSLNQTMTVYTTNFLVGSSKNANLLIKDISAILCIIKLNEREDSSVAVLESKGSKGSVHVNGKTIKKGTTCVLNSGDEVVFGPLGNHAYIFQQLPCDVLLKTHTSVRGGDLKMLHIERRAGDPSAIAGASILASLSNLRPDLSRLKPASQTAPKPYPGTELRHPNHDDEVDGLEVTSATNTANDSASEIGATSKITPLGSSLDPSITETGNALETREWTRDPLPPSAPGMSVRSAMLKEEILAGIIDGREVEVSFDDFPYYLSENTKNVLIAASYIHLKHRDQVKYASELPTVNPRILLSGPAGSEIYQEMLAKALARYYGAKLLIFDSHSFLGGLSLKAELLKEGSTSNVPKQSPGAATLLTGTASTSSELDVPGNENASSLPLEPQQKMEIDFVPPAAGTSKSPTFKLGDRVKFIGPASGVIYSSSSTSRGPTSGARGRVLLPFEDNSLSKIGVKFDKLIPDGVDFGGLCDGGYGYFCSANEIRLDSTGVEDLDKLLISTLFEVVSSESRNLPFILFMKDAEKSIVGSSESYSTFKTRLEKLPDNVVVIGSHTHTDNRKEKKAHRERERERLCGGVFCNFGRLQYVLAVYLSTCLFRMLPDSIWRCTKVLLLIILFHLLFLQSHPGGLLFTKFGSNQTALLDLAFPDSFGRLHERGKEVPKATKLLTRLFPNKVTIHMPQDEGLLASWKQQLDRDAETLKMKGNLNNLRNILNRTGLECDGLDTLCIKDQLLTNEGAEKVVGWALSHHLMQHAQADPDARLVLSNERYLKLPFSYLFLLFFVAEYVIVDLVTLPSRSIQYGIEILQAIQNESKSLKKSLKDVVTENEFEKRLLADVIPPSDIGVTFDDIGALEKVKDTLKELVMLPLQRPELFCKGQLTKPFRLNEAPDIWVHIALRAYRLWCLKQLRSDIVVFHIQPCKGILLFGPPGTGKTMLAKAVATEAGANFINISMSSITSKWFGEGEKYVKAVFTLASKISPSVVFVDEVDSMLGRRENPGEHEAMRKMKNEFMVNWDGLRTKDTERVLVLAATNRPFDLDEAVIRRLPRRLMVNLPDAPNRAKILKVILAKEDLSPDIDLDAVASMTEGEIIEKEKKEHAAAIAEGKPTPALSESSDIRPLNLEDFKFAHEQVCASVSSESVNMNELVQWNELYGEGGSRRKKALSYFM</sequence>
<dbReference type="Proteomes" id="UP000243975">
    <property type="component" value="Unassembled WGS sequence"/>
</dbReference>
<feature type="domain" description="AAA+ ATPase" evidence="6">
    <location>
        <begin position="1083"/>
        <end position="1220"/>
    </location>
</feature>
<dbReference type="STRING" id="59895.A0A103XY70"/>
<evidence type="ECO:0000256" key="1">
    <source>
        <dbReference type="ARBA" id="ARBA00004173"/>
    </source>
</evidence>
<gene>
    <name evidence="7" type="ORF">Ccrd_022782</name>
</gene>
<organism evidence="7 8">
    <name type="scientific">Cynara cardunculus var. scolymus</name>
    <name type="common">Globe artichoke</name>
    <name type="synonym">Cynara scolymus</name>
    <dbReference type="NCBI Taxonomy" id="59895"/>
    <lineage>
        <taxon>Eukaryota</taxon>
        <taxon>Viridiplantae</taxon>
        <taxon>Streptophyta</taxon>
        <taxon>Embryophyta</taxon>
        <taxon>Tracheophyta</taxon>
        <taxon>Spermatophyta</taxon>
        <taxon>Magnoliopsida</taxon>
        <taxon>eudicotyledons</taxon>
        <taxon>Gunneridae</taxon>
        <taxon>Pentapetalae</taxon>
        <taxon>asterids</taxon>
        <taxon>campanulids</taxon>
        <taxon>Asterales</taxon>
        <taxon>Asteraceae</taxon>
        <taxon>Carduoideae</taxon>
        <taxon>Cardueae</taxon>
        <taxon>Carduinae</taxon>
        <taxon>Cynara</taxon>
    </lineage>
</organism>
<dbReference type="PANTHER" id="PTHR45644:SF39">
    <property type="entry name" value="AAA-TYPE ATPASE FAMILY PROTEIN-RELATED"/>
    <property type="match status" value="1"/>
</dbReference>
<dbReference type="Pfam" id="PF00004">
    <property type="entry name" value="AAA"/>
    <property type="match status" value="1"/>
</dbReference>
<dbReference type="EMBL" id="LEKV01003640">
    <property type="protein sequence ID" value="KVH98985.1"/>
    <property type="molecule type" value="Genomic_DNA"/>
</dbReference>
<evidence type="ECO:0000256" key="5">
    <source>
        <dbReference type="SAM" id="MobiDB-lite"/>
    </source>
</evidence>
<dbReference type="InterPro" id="IPR003959">
    <property type="entry name" value="ATPase_AAA_core"/>
</dbReference>
<dbReference type="SUPFAM" id="SSF52540">
    <property type="entry name" value="P-loop containing nucleoside triphosphate hydrolases"/>
    <property type="match status" value="1"/>
</dbReference>
<feature type="region of interest" description="Disordered" evidence="5">
    <location>
        <begin position="1"/>
        <end position="91"/>
    </location>
</feature>
<comment type="subcellular location">
    <subcellularLocation>
        <location evidence="1">Mitochondrion</location>
    </subcellularLocation>
</comment>
<evidence type="ECO:0000313" key="8">
    <source>
        <dbReference type="Proteomes" id="UP000243975"/>
    </source>
</evidence>
<dbReference type="Gene3D" id="2.60.200.20">
    <property type="match status" value="1"/>
</dbReference>
<reference evidence="7 8" key="1">
    <citation type="journal article" date="2016" name="Sci. Rep.">
        <title>The genome sequence of the outbreeding globe artichoke constructed de novo incorporating a phase-aware low-pass sequencing strategy of F1 progeny.</title>
        <authorList>
            <person name="Scaglione D."/>
            <person name="Reyes-Chin-Wo S."/>
            <person name="Acquadro A."/>
            <person name="Froenicke L."/>
            <person name="Portis E."/>
            <person name="Beitel C."/>
            <person name="Tirone M."/>
            <person name="Mauro R."/>
            <person name="Lo Monaco A."/>
            <person name="Mauromicale G."/>
            <person name="Faccioli P."/>
            <person name="Cattivelli L."/>
            <person name="Rieseberg L."/>
            <person name="Michelmore R."/>
            <person name="Lanteri S."/>
        </authorList>
    </citation>
    <scope>NUCLEOTIDE SEQUENCE [LARGE SCALE GENOMIC DNA]</scope>
    <source>
        <strain evidence="7">2C</strain>
    </source>
</reference>
<keyword evidence="3" id="KW-0067">ATP-binding</keyword>
<name>A0A103XY70_CYNCS</name>
<evidence type="ECO:0000313" key="7">
    <source>
        <dbReference type="EMBL" id="KVH98985.1"/>
    </source>
</evidence>
<dbReference type="InterPro" id="IPR027417">
    <property type="entry name" value="P-loop_NTPase"/>
</dbReference>
<proteinExistence type="predicted"/>
<dbReference type="PROSITE" id="PS00674">
    <property type="entry name" value="AAA"/>
    <property type="match status" value="1"/>
</dbReference>
<dbReference type="GO" id="GO:0005741">
    <property type="term" value="C:mitochondrial outer membrane"/>
    <property type="evidence" value="ECO:0007669"/>
    <property type="project" value="TreeGrafter"/>
</dbReference>
<dbReference type="SUPFAM" id="SSF49879">
    <property type="entry name" value="SMAD/FHA domain"/>
    <property type="match status" value="1"/>
</dbReference>
<dbReference type="Pfam" id="PF24933">
    <property type="entry name" value="DUF7751"/>
    <property type="match status" value="1"/>
</dbReference>
<feature type="region of interest" description="Disordered" evidence="5">
    <location>
        <begin position="530"/>
        <end position="550"/>
    </location>
</feature>
<dbReference type="InterPro" id="IPR003960">
    <property type="entry name" value="ATPase_AAA_CS"/>
</dbReference>
<accession>A0A103XY70</accession>
<dbReference type="GO" id="GO:0005524">
    <property type="term" value="F:ATP binding"/>
    <property type="evidence" value="ECO:0007669"/>
    <property type="project" value="UniProtKB-KW"/>
</dbReference>
<evidence type="ECO:0000259" key="6">
    <source>
        <dbReference type="SMART" id="SM00382"/>
    </source>
</evidence>
<dbReference type="Gene3D" id="1.10.8.60">
    <property type="match status" value="1"/>
</dbReference>
<dbReference type="InterPro" id="IPR056653">
    <property type="entry name" value="DUF7751"/>
</dbReference>
<dbReference type="GO" id="GO:0016887">
    <property type="term" value="F:ATP hydrolysis activity"/>
    <property type="evidence" value="ECO:0007669"/>
    <property type="project" value="InterPro"/>
</dbReference>
<keyword evidence="8" id="KW-1185">Reference proteome</keyword>
<feature type="compositionally biased region" description="Low complexity" evidence="5">
    <location>
        <begin position="1"/>
        <end position="27"/>
    </location>
</feature>
<protein>
    <recommendedName>
        <fullName evidence="6">AAA+ ATPase domain-containing protein</fullName>
    </recommendedName>
</protein>
<dbReference type="OMA" id="GCNFPLK"/>
<evidence type="ECO:0000256" key="4">
    <source>
        <dbReference type="ARBA" id="ARBA00023128"/>
    </source>
</evidence>
<dbReference type="InterPro" id="IPR051701">
    <property type="entry name" value="Mito_OM_Translocase_MSP1"/>
</dbReference>
<dbReference type="InterPro" id="IPR008984">
    <property type="entry name" value="SMAD_FHA_dom_sf"/>
</dbReference>
<dbReference type="SMART" id="SM00382">
    <property type="entry name" value="AAA"/>
    <property type="match status" value="1"/>
</dbReference>
<keyword evidence="2" id="KW-0547">Nucleotide-binding</keyword>
<keyword evidence="4" id="KW-0496">Mitochondrion</keyword>
<dbReference type="InterPro" id="IPR003593">
    <property type="entry name" value="AAA+_ATPase"/>
</dbReference>
<dbReference type="PANTHER" id="PTHR45644">
    <property type="entry name" value="AAA ATPASE, PUTATIVE (AFU_ORTHOLOGUE AFUA_2G12920)-RELATED-RELATED"/>
    <property type="match status" value="1"/>
</dbReference>
<comment type="caution">
    <text evidence="7">The sequence shown here is derived from an EMBL/GenBank/DDBJ whole genome shotgun (WGS) entry which is preliminary data.</text>
</comment>
<evidence type="ECO:0000256" key="3">
    <source>
        <dbReference type="ARBA" id="ARBA00022840"/>
    </source>
</evidence>
<dbReference type="Gene3D" id="3.40.50.300">
    <property type="entry name" value="P-loop containing nucleotide triphosphate hydrolases"/>
    <property type="match status" value="2"/>
</dbReference>
<dbReference type="Gramene" id="KVH98985">
    <property type="protein sequence ID" value="KVH98985"/>
    <property type="gene ID" value="Ccrd_022782"/>
</dbReference>